<dbReference type="GeneID" id="119737890"/>
<dbReference type="PROSITE" id="PS50081">
    <property type="entry name" value="ZF_DAG_PE_2"/>
    <property type="match status" value="1"/>
</dbReference>
<dbReference type="AlphaFoldDB" id="A0A914AXP8"/>
<evidence type="ECO:0000313" key="11">
    <source>
        <dbReference type="Proteomes" id="UP000887568"/>
    </source>
</evidence>
<reference evidence="10" key="1">
    <citation type="submission" date="2022-11" db="UniProtKB">
        <authorList>
            <consortium name="EnsemblMetazoa"/>
        </authorList>
    </citation>
    <scope>IDENTIFICATION</scope>
</reference>
<evidence type="ECO:0000256" key="7">
    <source>
        <dbReference type="SAM" id="MobiDB-lite"/>
    </source>
</evidence>
<feature type="region of interest" description="Disordered" evidence="7">
    <location>
        <begin position="1"/>
        <end position="198"/>
    </location>
</feature>
<dbReference type="PROSITE" id="PS00479">
    <property type="entry name" value="ZF_DAG_PE_1"/>
    <property type="match status" value="1"/>
</dbReference>
<keyword evidence="3 6" id="KW-0863">Zinc-finger</keyword>
<organism evidence="10 11">
    <name type="scientific">Patiria miniata</name>
    <name type="common">Bat star</name>
    <name type="synonym">Asterina miniata</name>
    <dbReference type="NCBI Taxonomy" id="46514"/>
    <lineage>
        <taxon>Eukaryota</taxon>
        <taxon>Metazoa</taxon>
        <taxon>Echinodermata</taxon>
        <taxon>Eleutherozoa</taxon>
        <taxon>Asterozoa</taxon>
        <taxon>Asteroidea</taxon>
        <taxon>Valvatacea</taxon>
        <taxon>Valvatida</taxon>
        <taxon>Asterinidae</taxon>
        <taxon>Patiria</taxon>
    </lineage>
</organism>
<dbReference type="OrthoDB" id="1918044at2759"/>
<dbReference type="Gene3D" id="3.30.60.20">
    <property type="match status" value="1"/>
</dbReference>
<feature type="compositionally biased region" description="Acidic residues" evidence="7">
    <location>
        <begin position="45"/>
        <end position="61"/>
    </location>
</feature>
<name>A0A914AXP8_PATMI</name>
<keyword evidence="4" id="KW-0862">Zinc</keyword>
<feature type="compositionally biased region" description="Polar residues" evidence="7">
    <location>
        <begin position="158"/>
        <end position="189"/>
    </location>
</feature>
<dbReference type="InterPro" id="IPR051366">
    <property type="entry name" value="DEF8"/>
</dbReference>
<evidence type="ECO:0000259" key="8">
    <source>
        <dbReference type="PROSITE" id="PS50081"/>
    </source>
</evidence>
<evidence type="ECO:0008006" key="12">
    <source>
        <dbReference type="Google" id="ProtNLM"/>
    </source>
</evidence>
<feature type="domain" description="RING-type" evidence="9">
    <location>
        <begin position="621"/>
        <end position="663"/>
    </location>
</feature>
<comment type="similarity">
    <text evidence="5">Belongs to the DEF8 family.</text>
</comment>
<feature type="compositionally biased region" description="Polar residues" evidence="7">
    <location>
        <begin position="240"/>
        <end position="251"/>
    </location>
</feature>
<protein>
    <recommendedName>
        <fullName evidence="12">Differentially expressed in FDCP 8 homolog</fullName>
    </recommendedName>
</protein>
<feature type="compositionally biased region" description="Polar residues" evidence="7">
    <location>
        <begin position="11"/>
        <end position="26"/>
    </location>
</feature>
<feature type="compositionally biased region" description="Basic and acidic residues" evidence="7">
    <location>
        <begin position="227"/>
        <end position="239"/>
    </location>
</feature>
<dbReference type="InterPro" id="IPR001841">
    <property type="entry name" value="Znf_RING"/>
</dbReference>
<dbReference type="EnsemblMetazoa" id="XM_038212535.1">
    <property type="protein sequence ID" value="XP_038068463.1"/>
    <property type="gene ID" value="LOC119737890"/>
</dbReference>
<dbReference type="Pfam" id="PF00130">
    <property type="entry name" value="C1_1"/>
    <property type="match status" value="1"/>
</dbReference>
<feature type="compositionally biased region" description="Polar residues" evidence="7">
    <location>
        <begin position="133"/>
        <end position="150"/>
    </location>
</feature>
<dbReference type="InterPro" id="IPR025258">
    <property type="entry name" value="RH_dom"/>
</dbReference>
<keyword evidence="11" id="KW-1185">Reference proteome</keyword>
<dbReference type="PROSITE" id="PS50089">
    <property type="entry name" value="ZF_RING_2"/>
    <property type="match status" value="1"/>
</dbReference>
<dbReference type="InterPro" id="IPR046349">
    <property type="entry name" value="C1-like_sf"/>
</dbReference>
<feature type="compositionally biased region" description="Polar residues" evidence="7">
    <location>
        <begin position="66"/>
        <end position="107"/>
    </location>
</feature>
<feature type="region of interest" description="Disordered" evidence="7">
    <location>
        <begin position="221"/>
        <end position="251"/>
    </location>
</feature>
<dbReference type="InterPro" id="IPR002219">
    <property type="entry name" value="PKC_DAG/PE"/>
</dbReference>
<accession>A0A914AXP8</accession>
<feature type="domain" description="Phorbol-ester/DAG-type" evidence="8">
    <location>
        <begin position="342"/>
        <end position="393"/>
    </location>
</feature>
<dbReference type="OMA" id="PRHENQS"/>
<dbReference type="SUPFAM" id="SSF57889">
    <property type="entry name" value="Cysteine-rich domain"/>
    <property type="match status" value="1"/>
</dbReference>
<evidence type="ECO:0000313" key="10">
    <source>
        <dbReference type="EnsemblMetazoa" id="XP_038068463.1"/>
    </source>
</evidence>
<sequence>MEAETKDQEDTPSPAQITQTFESSTAVIKFSGTCLGSDSDSFSSENDEEEEDDEPINEESFPDGSQPDTSKSNASRTDLESTPTANWTEESWKSDSGFNSDSQTAQSLRREENHGVSETGQESTDIRPDNERSPNQVVLNKTSVLESTIGNDCIPETSAETVSGNSLSSSPKENVSSQAEGSPRSTGSDRGTHRERFNPFNRVPYIHDDHFDNMSSFPSVSGTSFSGDRDDFGTPRHENQSTSSDTDTEVSLPSKDLDLALITNEDLGITEDHFSQPEGCFGFSRVEELEVAIELCKESVKETREHSEQRRELISRLVQLRMKLLEIKEGPEDDPDIKQVLGHKFVKRKGKSSNHQCETCNSIIWGMLQSWHRCIECGFSCHSKCLNFVKRQCASTKVTHPVLTTHARPVPSVTMDNKNTLAKAQISKRGYIVDICPESGLAAQNYRCAECRTQLSFKGDVSEPRQCDYDGHYYCSLCHWNDTEVIPARVIHNWDFDTRKVCRQSKQYLKLMQRRAVLCVQDLNPMLFNYVEELSQIKKLREEILIMKMYFLSCRKAMEDKLLLQLQNRPHFVDNPDTYSLQDLIDAKDGTLLGTLSGIHGNYAVHIKIECPLCQARGFICELCNSNEVLYPFDMIATVCSHCSAVFHRDCFYKCSGECPKCERLLKERRLRGDKSKMRQDDVI</sequence>
<dbReference type="Pfam" id="PF13901">
    <property type="entry name" value="RH_dom"/>
    <property type="match status" value="1"/>
</dbReference>
<dbReference type="Proteomes" id="UP000887568">
    <property type="component" value="Unplaced"/>
</dbReference>
<dbReference type="PANTHER" id="PTHR12326">
    <property type="entry name" value="PLECKSTRIN HOMOLOGY DOMAIN CONTAINING PROTEIN"/>
    <property type="match status" value="1"/>
</dbReference>
<evidence type="ECO:0000256" key="6">
    <source>
        <dbReference type="PROSITE-ProRule" id="PRU00175"/>
    </source>
</evidence>
<dbReference type="GO" id="GO:0008270">
    <property type="term" value="F:zinc ion binding"/>
    <property type="evidence" value="ECO:0007669"/>
    <property type="project" value="UniProtKB-KW"/>
</dbReference>
<evidence type="ECO:0000256" key="4">
    <source>
        <dbReference type="ARBA" id="ARBA00022833"/>
    </source>
</evidence>
<dbReference type="SMART" id="SM01175">
    <property type="entry name" value="DUF4206"/>
    <property type="match status" value="1"/>
</dbReference>
<dbReference type="RefSeq" id="XP_038068463.1">
    <property type="nucleotide sequence ID" value="XM_038212535.1"/>
</dbReference>
<dbReference type="SMART" id="SM00109">
    <property type="entry name" value="C1"/>
    <property type="match status" value="1"/>
</dbReference>
<evidence type="ECO:0000256" key="5">
    <source>
        <dbReference type="ARBA" id="ARBA00029450"/>
    </source>
</evidence>
<keyword evidence="2" id="KW-0677">Repeat</keyword>
<keyword evidence="1" id="KW-0479">Metal-binding</keyword>
<evidence type="ECO:0000256" key="2">
    <source>
        <dbReference type="ARBA" id="ARBA00022737"/>
    </source>
</evidence>
<evidence type="ECO:0000256" key="3">
    <source>
        <dbReference type="ARBA" id="ARBA00022771"/>
    </source>
</evidence>
<dbReference type="InterPro" id="IPR047983">
    <property type="entry name" value="DEF8_C1"/>
</dbReference>
<evidence type="ECO:0000256" key="1">
    <source>
        <dbReference type="ARBA" id="ARBA00022723"/>
    </source>
</evidence>
<dbReference type="PANTHER" id="PTHR12326:SF3">
    <property type="entry name" value="DIFFERENTIALLY EXPRESSED IN FDCP 8 HOMOLOG"/>
    <property type="match status" value="1"/>
</dbReference>
<dbReference type="CDD" id="cd20819">
    <property type="entry name" value="C1_DEF8"/>
    <property type="match status" value="1"/>
</dbReference>
<proteinExistence type="inferred from homology"/>
<evidence type="ECO:0000259" key="9">
    <source>
        <dbReference type="PROSITE" id="PS50089"/>
    </source>
</evidence>